<evidence type="ECO:0000313" key="2">
    <source>
        <dbReference type="Proteomes" id="UP000053235"/>
    </source>
</evidence>
<gene>
    <name evidence="1" type="ORF">LAX5112_01199</name>
</gene>
<dbReference type="Proteomes" id="UP000053235">
    <property type="component" value="Unassembled WGS sequence"/>
</dbReference>
<dbReference type="EMBL" id="CXWD01000004">
    <property type="protein sequence ID" value="CTQ67067.1"/>
    <property type="molecule type" value="Genomic_DNA"/>
</dbReference>
<proteinExistence type="predicted"/>
<name>A0A0M6ZXP0_9HYPH</name>
<sequence>MHITPIDPANMPGRAGERVQALDGYWTKRNGLFTREMPFGQQQLWCKSGGDGETPPQMMFKGPESFLHQIMEGKFGNDYTASVVAQDPRFARTIAAGYPIASSGYTVAEKLELEVNPPGSFKPVFVEYYRLMRRFQIGFIGLRTPIYATSVYVTPTDEWLSQFLLSTEHPYGTKGRWLH</sequence>
<protein>
    <submittedName>
        <fullName evidence="1">Uncharacterized protein</fullName>
    </submittedName>
</protein>
<keyword evidence="2" id="KW-1185">Reference proteome</keyword>
<reference evidence="2" key="1">
    <citation type="submission" date="2015-07" db="EMBL/GenBank/DDBJ databases">
        <authorList>
            <person name="Rodrigo-Torres Lidia"/>
            <person name="Arahal R.David."/>
        </authorList>
    </citation>
    <scope>NUCLEOTIDE SEQUENCE [LARGE SCALE GENOMIC DNA]</scope>
    <source>
        <strain evidence="2">CECT 5112</strain>
    </source>
</reference>
<dbReference type="OrthoDB" id="7677031at2"/>
<organism evidence="1 2">
    <name type="scientific">Roseibium alexandrii</name>
    <dbReference type="NCBI Taxonomy" id="388408"/>
    <lineage>
        <taxon>Bacteria</taxon>
        <taxon>Pseudomonadati</taxon>
        <taxon>Pseudomonadota</taxon>
        <taxon>Alphaproteobacteria</taxon>
        <taxon>Hyphomicrobiales</taxon>
        <taxon>Stappiaceae</taxon>
        <taxon>Roseibium</taxon>
    </lineage>
</organism>
<dbReference type="RefSeq" id="WP_144432053.1">
    <property type="nucleotide sequence ID" value="NZ_CXWD01000004.1"/>
</dbReference>
<dbReference type="AlphaFoldDB" id="A0A0M6ZXP0"/>
<dbReference type="STRING" id="388408.LAX5112_01199"/>
<accession>A0A0M6ZXP0</accession>
<evidence type="ECO:0000313" key="1">
    <source>
        <dbReference type="EMBL" id="CTQ67067.1"/>
    </source>
</evidence>